<dbReference type="AlphaFoldDB" id="A0A382LLZ7"/>
<reference evidence="2" key="1">
    <citation type="submission" date="2018-05" db="EMBL/GenBank/DDBJ databases">
        <authorList>
            <person name="Lanie J.A."/>
            <person name="Ng W.-L."/>
            <person name="Kazmierczak K.M."/>
            <person name="Andrzejewski T.M."/>
            <person name="Davidsen T.M."/>
            <person name="Wayne K.J."/>
            <person name="Tettelin H."/>
            <person name="Glass J.I."/>
            <person name="Rusch D."/>
            <person name="Podicherti R."/>
            <person name="Tsui H.-C.T."/>
            <person name="Winkler M.E."/>
        </authorList>
    </citation>
    <scope>NUCLEOTIDE SEQUENCE</scope>
</reference>
<dbReference type="PANTHER" id="PTHR42791">
    <property type="entry name" value="GNAT FAMILY ACETYLTRANSFERASE"/>
    <property type="match status" value="1"/>
</dbReference>
<accession>A0A382LLZ7</accession>
<name>A0A382LLZ7_9ZZZZ</name>
<dbReference type="InterPro" id="IPR000182">
    <property type="entry name" value="GNAT_dom"/>
</dbReference>
<evidence type="ECO:0000259" key="1">
    <source>
        <dbReference type="PROSITE" id="PS51186"/>
    </source>
</evidence>
<dbReference type="InterPro" id="IPR052523">
    <property type="entry name" value="Trichothecene_AcTrans"/>
</dbReference>
<feature type="domain" description="N-acetyltransferase" evidence="1">
    <location>
        <begin position="53"/>
        <end position="200"/>
    </location>
</feature>
<sequence>MPMNSPQTRIANPKQYPDAVASLTEAFLEDPVLSYLFEDEEYRPLLLSAFFANRLASRTETDLLLLPSGYEKSAAALWEKPDKDSENDSSFSGAIAAAVTVLGEQWISDRLVNLGPLFEVKPETKHWYLSFIGTRPEARGKGLASALITEITETCDKDKIPAYLESSNPENVALYEKHGFEVTGEVTLKNGPIVPLMWREPSFE</sequence>
<dbReference type="PANTHER" id="PTHR42791:SF1">
    <property type="entry name" value="N-ACETYLTRANSFERASE DOMAIN-CONTAINING PROTEIN"/>
    <property type="match status" value="1"/>
</dbReference>
<dbReference type="Gene3D" id="3.40.630.30">
    <property type="match status" value="1"/>
</dbReference>
<dbReference type="PROSITE" id="PS51186">
    <property type="entry name" value="GNAT"/>
    <property type="match status" value="1"/>
</dbReference>
<dbReference type="GO" id="GO:0016747">
    <property type="term" value="F:acyltransferase activity, transferring groups other than amino-acyl groups"/>
    <property type="evidence" value="ECO:0007669"/>
    <property type="project" value="InterPro"/>
</dbReference>
<proteinExistence type="predicted"/>
<dbReference type="SUPFAM" id="SSF55729">
    <property type="entry name" value="Acyl-CoA N-acyltransferases (Nat)"/>
    <property type="match status" value="1"/>
</dbReference>
<protein>
    <recommendedName>
        <fullName evidence="1">N-acetyltransferase domain-containing protein</fullName>
    </recommendedName>
</protein>
<dbReference type="CDD" id="cd04301">
    <property type="entry name" value="NAT_SF"/>
    <property type="match status" value="1"/>
</dbReference>
<dbReference type="Pfam" id="PF00583">
    <property type="entry name" value="Acetyltransf_1"/>
    <property type="match status" value="1"/>
</dbReference>
<gene>
    <name evidence="2" type="ORF">METZ01_LOCUS288976</name>
</gene>
<evidence type="ECO:0000313" key="2">
    <source>
        <dbReference type="EMBL" id="SVC36122.1"/>
    </source>
</evidence>
<dbReference type="InterPro" id="IPR016181">
    <property type="entry name" value="Acyl_CoA_acyltransferase"/>
</dbReference>
<dbReference type="EMBL" id="UINC01087077">
    <property type="protein sequence ID" value="SVC36122.1"/>
    <property type="molecule type" value="Genomic_DNA"/>
</dbReference>
<organism evidence="2">
    <name type="scientific">marine metagenome</name>
    <dbReference type="NCBI Taxonomy" id="408172"/>
    <lineage>
        <taxon>unclassified sequences</taxon>
        <taxon>metagenomes</taxon>
        <taxon>ecological metagenomes</taxon>
    </lineage>
</organism>